<dbReference type="AlphaFoldDB" id="A0A329LUU0"/>
<protein>
    <submittedName>
        <fullName evidence="1">Uncharacterized protein</fullName>
    </submittedName>
</protein>
<dbReference type="OrthoDB" id="1982228at2"/>
<dbReference type="EMBL" id="QMFB01000037">
    <property type="protein sequence ID" value="RAV11474.1"/>
    <property type="molecule type" value="Genomic_DNA"/>
</dbReference>
<evidence type="ECO:0000313" key="2">
    <source>
        <dbReference type="Proteomes" id="UP000250369"/>
    </source>
</evidence>
<accession>A0A329LUU0</accession>
<gene>
    <name evidence="1" type="ORF">DQG23_36115</name>
</gene>
<dbReference type="Proteomes" id="UP000250369">
    <property type="component" value="Unassembled WGS sequence"/>
</dbReference>
<organism evidence="1 2">
    <name type="scientific">Paenibacillus contaminans</name>
    <dbReference type="NCBI Taxonomy" id="450362"/>
    <lineage>
        <taxon>Bacteria</taxon>
        <taxon>Bacillati</taxon>
        <taxon>Bacillota</taxon>
        <taxon>Bacilli</taxon>
        <taxon>Bacillales</taxon>
        <taxon>Paenibacillaceae</taxon>
        <taxon>Paenibacillus</taxon>
    </lineage>
</organism>
<reference evidence="1 2" key="1">
    <citation type="journal article" date="2009" name="Int. J. Syst. Evol. Microbiol.">
        <title>Paenibacillus contaminans sp. nov., isolated from a contaminated laboratory plate.</title>
        <authorList>
            <person name="Chou J.H."/>
            <person name="Lee J.H."/>
            <person name="Lin M.C."/>
            <person name="Chang P.S."/>
            <person name="Arun A.B."/>
            <person name="Young C.C."/>
            <person name="Chen W.M."/>
        </authorList>
    </citation>
    <scope>NUCLEOTIDE SEQUENCE [LARGE SCALE GENOMIC DNA]</scope>
    <source>
        <strain evidence="1 2">CKOBP-6</strain>
    </source>
</reference>
<keyword evidence="2" id="KW-1185">Reference proteome</keyword>
<dbReference type="RefSeq" id="WP_113035904.1">
    <property type="nucleotide sequence ID" value="NZ_QMFB01000037.1"/>
</dbReference>
<sequence>MTDNQKHVFQRNNYFTGKLLTTRDFKDEQRYFNEKRHLLNRLIHGYGIVWGLRVKAADNHVLHIESGVGLDEAGKEIVVGQPIEPDLRDLDVFPAGAENDPVLYLTLAYKDCPIEPMPAVLNGSCCHEECESNRMAEGYNLRLTNIAPKVDKPEWARHETTTLLHTDKLDLVRIVPRWIQADDAFQVVLRLTVLAAIPADETIVVQAEEQLPDSYTYLFKDNLAFKLTNVAAGTVFELTYVVRAGLAKMVATITGKLHLDDNGALQDLDSAGSDVSVHSHEEIFDQITAQHFADQHEGGWVAPEQSFIYLAKIEVKADRSIGKVLDFGRTYVYSNPLLAKLFGLEDSFEGKLLRHGLSHQEGGSDEINVSNLSGVLTEPQKVAVTDAGGTVITAASIQFVGDGVSVAQNDNVAVVTIPGKGAEPVQVNDVITGRVLFKEVKANGTRISPEIELPIKEPCAINLAVEYISKKSQFGVMGRLIDKDVNLTAIYDLKKFTFQILLQDQRSNNDEAAITYMIRYWVIPPSVNKDDMTADGDDLWYREYVLSRLILYRGRTSDQLSIDPLLKPIGRDNLEKLLARLAEDELVKKTEGSVFIAI</sequence>
<proteinExistence type="predicted"/>
<name>A0A329LUU0_9BACL</name>
<evidence type="ECO:0000313" key="1">
    <source>
        <dbReference type="EMBL" id="RAV11474.1"/>
    </source>
</evidence>
<comment type="caution">
    <text evidence="1">The sequence shown here is derived from an EMBL/GenBank/DDBJ whole genome shotgun (WGS) entry which is preliminary data.</text>
</comment>